<accession>A0A2P6CDV4</accession>
<gene>
    <name evidence="15" type="ORF">BTO14_07115</name>
</gene>
<evidence type="ECO:0000256" key="11">
    <source>
        <dbReference type="RuleBase" id="RU003357"/>
    </source>
</evidence>
<evidence type="ECO:0000256" key="1">
    <source>
        <dbReference type="ARBA" id="ARBA00004571"/>
    </source>
</evidence>
<evidence type="ECO:0000256" key="2">
    <source>
        <dbReference type="ARBA" id="ARBA00022448"/>
    </source>
</evidence>
<dbReference type="InterPro" id="IPR037066">
    <property type="entry name" value="Plug_dom_sf"/>
</dbReference>
<evidence type="ECO:0000256" key="6">
    <source>
        <dbReference type="ARBA" id="ARBA00023077"/>
    </source>
</evidence>
<dbReference type="GO" id="GO:0009279">
    <property type="term" value="C:cell outer membrane"/>
    <property type="evidence" value="ECO:0007669"/>
    <property type="project" value="UniProtKB-SubCell"/>
</dbReference>
<proteinExistence type="inferred from homology"/>
<dbReference type="InterPro" id="IPR036942">
    <property type="entry name" value="Beta-barrel_TonB_sf"/>
</dbReference>
<sequence>MKNYILSFLFLLCCANTAFAQKDTIINKLKEIVVIAKKEQKHKILGLKKLKIVTSQIIKNPINLTNLLRYNSPISLRDYGNGGVSTARFRGTSASNTAVLWNGISINAVGSGQTDFNSLSASISDEIIVNSGGGSIDYGSGAIGGTVHLNDNLSFKKHKDFYLFSSYGSFNTTSNFFKANVGTGKWAVKFAATLNYSDNDYTFIDTRYKNSDGSLLKNENGVYKNYGVNFSLGYQFSSKNKLYFYTTGYYGDRLFSDGLPNPAAGSERNEDFNQRNLLKWKYSFSNFTQTLNVAYLTQEYRYYDDKNATDYVFGKSKNYNINYNLKYRFSNYFKMETSLIYDENRGTTNEVFSKKRTLFAGIAKVTFKPTEKLTTAINFRKESNSDFEVPLLVSVAAEQEITDNLALKANVSTNYRIPTFNELYWPVVGNLDLIPEESVQGEIGASFKKKNIAITTSLFYIHLKHKILWLPTAASNLWRPRNVGDVTHSGAETAVKLSKKINEHSFNFSTNYTFTLAKNKETDTFLPYAPKHLLNFNLDYEYKKISFFMQHLYQSKVYTNEINLDFYSLESLNVTNFGGDFKVFENKKNKIKIGFKVNNIFNNVYYFSNLRPMPGRNYNININYKF</sequence>
<dbReference type="GO" id="GO:0015344">
    <property type="term" value="F:siderophore uptake transmembrane transporter activity"/>
    <property type="evidence" value="ECO:0007669"/>
    <property type="project" value="TreeGrafter"/>
</dbReference>
<dbReference type="InterPro" id="IPR012910">
    <property type="entry name" value="Plug_dom"/>
</dbReference>
<keyword evidence="7 10" id="KW-0472">Membrane</keyword>
<dbReference type="InterPro" id="IPR039426">
    <property type="entry name" value="TonB-dep_rcpt-like"/>
</dbReference>
<feature type="domain" description="TonB-dependent receptor-like beta-barrel" evidence="13">
    <location>
        <begin position="169"/>
        <end position="600"/>
    </location>
</feature>
<organism evidence="15 16">
    <name type="scientific">Polaribacter butkevichii</name>
    <dbReference type="NCBI Taxonomy" id="218490"/>
    <lineage>
        <taxon>Bacteria</taxon>
        <taxon>Pseudomonadati</taxon>
        <taxon>Bacteroidota</taxon>
        <taxon>Flavobacteriia</taxon>
        <taxon>Flavobacteriales</taxon>
        <taxon>Flavobacteriaceae</taxon>
    </lineage>
</organism>
<evidence type="ECO:0000256" key="3">
    <source>
        <dbReference type="ARBA" id="ARBA00022452"/>
    </source>
</evidence>
<dbReference type="RefSeq" id="WP_105048704.1">
    <property type="nucleotide sequence ID" value="NZ_CP150661.1"/>
</dbReference>
<evidence type="ECO:0008006" key="17">
    <source>
        <dbReference type="Google" id="ProtNLM"/>
    </source>
</evidence>
<feature type="chain" id="PRO_5015132367" description="TonB-dependent receptor" evidence="12">
    <location>
        <begin position="21"/>
        <end position="626"/>
    </location>
</feature>
<evidence type="ECO:0000256" key="10">
    <source>
        <dbReference type="PROSITE-ProRule" id="PRU01360"/>
    </source>
</evidence>
<keyword evidence="5 12" id="KW-0732">Signal</keyword>
<evidence type="ECO:0000256" key="5">
    <source>
        <dbReference type="ARBA" id="ARBA00022729"/>
    </source>
</evidence>
<feature type="signal peptide" evidence="12">
    <location>
        <begin position="1"/>
        <end position="20"/>
    </location>
</feature>
<evidence type="ECO:0000256" key="4">
    <source>
        <dbReference type="ARBA" id="ARBA00022692"/>
    </source>
</evidence>
<dbReference type="Pfam" id="PF07715">
    <property type="entry name" value="Plug"/>
    <property type="match status" value="1"/>
</dbReference>
<reference evidence="15 16" key="1">
    <citation type="submission" date="2016-12" db="EMBL/GenBank/DDBJ databases">
        <title>Trade-off between light-utilization and light-protection in marine flavobacteria.</title>
        <authorList>
            <person name="Kumagai Y."/>
            <person name="Yoshizawa S."/>
            <person name="Kogure K."/>
            <person name="Iwasaki W."/>
        </authorList>
    </citation>
    <scope>NUCLEOTIDE SEQUENCE [LARGE SCALE GENOMIC DNA]</scope>
    <source>
        <strain evidence="15 16">KCTC 12100</strain>
    </source>
</reference>
<dbReference type="AlphaFoldDB" id="A0A2P6CDV4"/>
<comment type="subcellular location">
    <subcellularLocation>
        <location evidence="1 10">Cell outer membrane</location>
        <topology evidence="1 10">Multi-pass membrane protein</topology>
    </subcellularLocation>
</comment>
<evidence type="ECO:0000313" key="15">
    <source>
        <dbReference type="EMBL" id="PQJ73038.1"/>
    </source>
</evidence>
<dbReference type="Proteomes" id="UP000247345">
    <property type="component" value="Unassembled WGS sequence"/>
</dbReference>
<dbReference type="Gene3D" id="2.40.170.20">
    <property type="entry name" value="TonB-dependent receptor, beta-barrel domain"/>
    <property type="match status" value="1"/>
</dbReference>
<evidence type="ECO:0000256" key="9">
    <source>
        <dbReference type="ARBA" id="ARBA00023237"/>
    </source>
</evidence>
<comment type="similarity">
    <text evidence="10 11">Belongs to the TonB-dependent receptor family.</text>
</comment>
<keyword evidence="2 10" id="KW-0813">Transport</keyword>
<keyword evidence="4 10" id="KW-0812">Transmembrane</keyword>
<keyword evidence="3 10" id="KW-1134">Transmembrane beta strand</keyword>
<keyword evidence="6 11" id="KW-0798">TonB box</keyword>
<evidence type="ECO:0000259" key="13">
    <source>
        <dbReference type="Pfam" id="PF00593"/>
    </source>
</evidence>
<dbReference type="OrthoDB" id="9762903at2"/>
<dbReference type="Pfam" id="PF00593">
    <property type="entry name" value="TonB_dep_Rec_b-barrel"/>
    <property type="match status" value="1"/>
</dbReference>
<evidence type="ECO:0000256" key="12">
    <source>
        <dbReference type="SAM" id="SignalP"/>
    </source>
</evidence>
<dbReference type="SUPFAM" id="SSF56935">
    <property type="entry name" value="Porins"/>
    <property type="match status" value="1"/>
</dbReference>
<keyword evidence="9 10" id="KW-0998">Cell outer membrane</keyword>
<comment type="caution">
    <text evidence="15">The sequence shown here is derived from an EMBL/GenBank/DDBJ whole genome shotgun (WGS) entry which is preliminary data.</text>
</comment>
<dbReference type="PROSITE" id="PS52016">
    <property type="entry name" value="TONB_DEPENDENT_REC_3"/>
    <property type="match status" value="1"/>
</dbReference>
<dbReference type="GO" id="GO:0044718">
    <property type="term" value="P:siderophore transmembrane transport"/>
    <property type="evidence" value="ECO:0007669"/>
    <property type="project" value="TreeGrafter"/>
</dbReference>
<evidence type="ECO:0000256" key="7">
    <source>
        <dbReference type="ARBA" id="ARBA00023136"/>
    </source>
</evidence>
<feature type="domain" description="TonB-dependent receptor plug" evidence="14">
    <location>
        <begin position="55"/>
        <end position="146"/>
    </location>
</feature>
<keyword evidence="8" id="KW-0675">Receptor</keyword>
<dbReference type="PANTHER" id="PTHR30069:SF29">
    <property type="entry name" value="HEMOGLOBIN AND HEMOGLOBIN-HAPTOGLOBIN-BINDING PROTEIN 1-RELATED"/>
    <property type="match status" value="1"/>
</dbReference>
<keyword evidence="16" id="KW-1185">Reference proteome</keyword>
<dbReference type="PANTHER" id="PTHR30069">
    <property type="entry name" value="TONB-DEPENDENT OUTER MEMBRANE RECEPTOR"/>
    <property type="match status" value="1"/>
</dbReference>
<dbReference type="InterPro" id="IPR000531">
    <property type="entry name" value="Beta-barrel_TonB"/>
</dbReference>
<evidence type="ECO:0000256" key="8">
    <source>
        <dbReference type="ARBA" id="ARBA00023170"/>
    </source>
</evidence>
<evidence type="ECO:0000259" key="14">
    <source>
        <dbReference type="Pfam" id="PF07715"/>
    </source>
</evidence>
<evidence type="ECO:0000313" key="16">
    <source>
        <dbReference type="Proteomes" id="UP000247345"/>
    </source>
</evidence>
<protein>
    <recommendedName>
        <fullName evidence="17">TonB-dependent receptor</fullName>
    </recommendedName>
</protein>
<name>A0A2P6CDV4_9FLAO</name>
<dbReference type="Gene3D" id="2.170.130.10">
    <property type="entry name" value="TonB-dependent receptor, plug domain"/>
    <property type="match status" value="1"/>
</dbReference>
<dbReference type="EMBL" id="MSCK01000001">
    <property type="protein sequence ID" value="PQJ73038.1"/>
    <property type="molecule type" value="Genomic_DNA"/>
</dbReference>